<feature type="compositionally biased region" description="Low complexity" evidence="1">
    <location>
        <begin position="308"/>
        <end position="320"/>
    </location>
</feature>
<dbReference type="InterPro" id="IPR002929">
    <property type="entry name" value="PLrV_ORF5"/>
</dbReference>
<dbReference type="Pfam" id="PF01690">
    <property type="entry name" value="PLRV_ORF5"/>
    <property type="match status" value="1"/>
</dbReference>
<feature type="compositionally biased region" description="Polar residues" evidence="1">
    <location>
        <begin position="201"/>
        <end position="218"/>
    </location>
</feature>
<accession>A0A223APY9</accession>
<protein>
    <submittedName>
        <fullName evidence="2">ORF5</fullName>
    </submittedName>
</protein>
<gene>
    <name evidence="2" type="primary">P5</name>
</gene>
<dbReference type="EMBL" id="MF314820">
    <property type="protein sequence ID" value="ASS36966.1"/>
    <property type="molecule type" value="Genomic_RNA"/>
</dbReference>
<proteinExistence type="predicted"/>
<organism evidence="2">
    <name type="scientific">Brassica yellows virus</name>
    <dbReference type="NCBI Taxonomy" id="1046403"/>
    <lineage>
        <taxon>Viruses</taxon>
        <taxon>Riboviria</taxon>
        <taxon>Orthornavirae</taxon>
        <taxon>Pisuviricota</taxon>
        <taxon>Pisoniviricetes</taxon>
        <taxon>Sobelivirales</taxon>
        <taxon>Solemoviridae</taxon>
        <taxon>Polerovirus</taxon>
        <taxon>Polerovirus TUYV</taxon>
        <taxon>Turnip yellows virus</taxon>
    </lineage>
</organism>
<dbReference type="GO" id="GO:0019028">
    <property type="term" value="C:viral capsid"/>
    <property type="evidence" value="ECO:0007669"/>
    <property type="project" value="InterPro"/>
</dbReference>
<name>A0A223APY9_9VIRU</name>
<feature type="compositionally biased region" description="Basic and acidic residues" evidence="1">
    <location>
        <begin position="246"/>
        <end position="257"/>
    </location>
</feature>
<evidence type="ECO:0000256" key="1">
    <source>
        <dbReference type="SAM" id="MobiDB-lite"/>
    </source>
</evidence>
<feature type="region of interest" description="Disordered" evidence="1">
    <location>
        <begin position="166"/>
        <end position="257"/>
    </location>
</feature>
<reference evidence="2" key="1">
    <citation type="submission" date="2017-06" db="EMBL/GenBank/DDBJ databases">
        <title>Complete genome sequence and analysis of BrYV Anhui isolate from tobacco.</title>
        <authorList>
            <person name="Wang F."/>
        </authorList>
    </citation>
    <scope>NUCLEOTIDE SEQUENCE</scope>
    <source>
        <strain evidence="2">Anhui</strain>
    </source>
</reference>
<dbReference type="PRINTS" id="PR00910">
    <property type="entry name" value="LVIRUSORF6"/>
</dbReference>
<evidence type="ECO:0000313" key="2">
    <source>
        <dbReference type="EMBL" id="ASS36966.1"/>
    </source>
</evidence>
<sequence length="404" mass="45519">MNWTNVDARWYSNSNVKAVPMYVFPVPEGAWSVEISTEGYQPTASTTDPNKGKVDGMIAYSDDQSEVWNVGINQNCNITNLKADNSWKYGHPDMEINNCHFNQGQVLEMDGTVSFHVETTGADASFFLVGPAVQKLSKYNYAVSYGAWTDRDMELGLITVSLDEKDESRGSAFKRPSREGHSKAVSTWETINLPEKENSEKSITSQRQDSKTQPQQGFSDAGSEDNKEWDFTPGTRMFLPEDFEEPREAQNDDLLRDRGIVVDPSLLEIPDSPPPRADHKDTDPWAEVERYKSSHKALVGEDTRSRQSSLTGGSLAGGSLRKLKPVTPDEYEQAKLKDESRLQYEQDLAEYHRSLKRPSSALIPRDDGELMEMDPSQRKLMKNAGVNLDKYGRPIKKGFLSFRK</sequence>
<feature type="region of interest" description="Disordered" evidence="1">
    <location>
        <begin position="299"/>
        <end position="322"/>
    </location>
</feature>